<dbReference type="EMBL" id="CM008051">
    <property type="protein sequence ID" value="PVH36911.1"/>
    <property type="molecule type" value="Genomic_DNA"/>
</dbReference>
<gene>
    <name evidence="2" type="ORF">PAHAL_6G196500</name>
</gene>
<sequence>MPNGLKEMAVGGGWPGGGGGLGGGDGCGDPVTDGGRRERERQNGGRRREERDAGTDFSILLRSTYVSPSCFCTFRIPVLFTNLHT</sequence>
<dbReference type="Proteomes" id="UP000243499">
    <property type="component" value="Chromosome 6"/>
</dbReference>
<accession>A0A2T8IGW3</accession>
<proteinExistence type="predicted"/>
<dbReference type="AlphaFoldDB" id="A0A2T8IGW3"/>
<dbReference type="Gramene" id="PVH36911">
    <property type="protein sequence ID" value="PVH36911"/>
    <property type="gene ID" value="PAHAL_6G196500"/>
</dbReference>
<reference evidence="2" key="1">
    <citation type="submission" date="2018-04" db="EMBL/GenBank/DDBJ databases">
        <title>WGS assembly of Panicum hallii.</title>
        <authorList>
            <person name="Lovell J."/>
            <person name="Jenkins J."/>
            <person name="Lowry D."/>
            <person name="Mamidi S."/>
            <person name="Sreedasyam A."/>
            <person name="Weng X."/>
            <person name="Barry K."/>
            <person name="Bonette J."/>
            <person name="Campitelli B."/>
            <person name="Daum C."/>
            <person name="Gordon S."/>
            <person name="Gould B."/>
            <person name="Lipzen A."/>
            <person name="Macqueen A."/>
            <person name="Palacio-Mejia J."/>
            <person name="Plott C."/>
            <person name="Shakirov E."/>
            <person name="Shu S."/>
            <person name="Yoshinaga Y."/>
            <person name="Zane M."/>
            <person name="Rokhsar D."/>
            <person name="Grimwood J."/>
            <person name="Schmutz J."/>
            <person name="Juenger T."/>
        </authorList>
    </citation>
    <scope>NUCLEOTIDE SEQUENCE [LARGE SCALE GENOMIC DNA]</scope>
    <source>
        <strain evidence="2">FIL2</strain>
    </source>
</reference>
<evidence type="ECO:0000313" key="2">
    <source>
        <dbReference type="EMBL" id="PVH36911.1"/>
    </source>
</evidence>
<feature type="compositionally biased region" description="Gly residues" evidence="1">
    <location>
        <begin position="10"/>
        <end position="27"/>
    </location>
</feature>
<name>A0A2T8IGW3_9POAL</name>
<organism evidence="2">
    <name type="scientific">Panicum hallii</name>
    <dbReference type="NCBI Taxonomy" id="206008"/>
    <lineage>
        <taxon>Eukaryota</taxon>
        <taxon>Viridiplantae</taxon>
        <taxon>Streptophyta</taxon>
        <taxon>Embryophyta</taxon>
        <taxon>Tracheophyta</taxon>
        <taxon>Spermatophyta</taxon>
        <taxon>Magnoliopsida</taxon>
        <taxon>Liliopsida</taxon>
        <taxon>Poales</taxon>
        <taxon>Poaceae</taxon>
        <taxon>PACMAD clade</taxon>
        <taxon>Panicoideae</taxon>
        <taxon>Panicodae</taxon>
        <taxon>Paniceae</taxon>
        <taxon>Panicinae</taxon>
        <taxon>Panicum</taxon>
        <taxon>Panicum sect. Panicum</taxon>
    </lineage>
</organism>
<feature type="region of interest" description="Disordered" evidence="1">
    <location>
        <begin position="1"/>
        <end position="54"/>
    </location>
</feature>
<evidence type="ECO:0000256" key="1">
    <source>
        <dbReference type="SAM" id="MobiDB-lite"/>
    </source>
</evidence>
<feature type="compositionally biased region" description="Basic and acidic residues" evidence="1">
    <location>
        <begin position="34"/>
        <end position="54"/>
    </location>
</feature>
<protein>
    <submittedName>
        <fullName evidence="2">Uncharacterized protein</fullName>
    </submittedName>
</protein>